<feature type="transmembrane region" description="Helical" evidence="9">
    <location>
        <begin position="369"/>
        <end position="391"/>
    </location>
</feature>
<evidence type="ECO:0000313" key="13">
    <source>
        <dbReference type="Proteomes" id="UP000092596"/>
    </source>
</evidence>
<keyword evidence="2" id="KW-1003">Cell membrane</keyword>
<feature type="region of interest" description="Disordered" evidence="8">
    <location>
        <begin position="515"/>
        <end position="540"/>
    </location>
</feature>
<gene>
    <name evidence="12" type="ORF">DAD186_04930</name>
</gene>
<evidence type="ECO:0000256" key="6">
    <source>
        <dbReference type="ARBA" id="ARBA00023136"/>
    </source>
</evidence>
<feature type="domain" description="Threonine/serine exporter-like N-terminal" evidence="10">
    <location>
        <begin position="34"/>
        <end position="272"/>
    </location>
</feature>
<dbReference type="EMBL" id="CP012117">
    <property type="protein sequence ID" value="ANP27048.1"/>
    <property type="molecule type" value="Genomic_DNA"/>
</dbReference>
<dbReference type="InterPro" id="IPR010619">
    <property type="entry name" value="ThrE-like_N"/>
</dbReference>
<feature type="compositionally biased region" description="Basic and acidic residues" evidence="8">
    <location>
        <begin position="525"/>
        <end position="540"/>
    </location>
</feature>
<evidence type="ECO:0000313" key="12">
    <source>
        <dbReference type="EMBL" id="ANP27048.1"/>
    </source>
</evidence>
<feature type="transmembrane region" description="Helical" evidence="9">
    <location>
        <begin position="319"/>
        <end position="339"/>
    </location>
</feature>
<dbReference type="InterPro" id="IPR024528">
    <property type="entry name" value="ThrE_2"/>
</dbReference>
<dbReference type="STRING" id="1630135.DAD186_04930"/>
<feature type="transmembrane region" description="Helical" evidence="9">
    <location>
        <begin position="411"/>
        <end position="434"/>
    </location>
</feature>
<feature type="transmembrane region" description="Helical" evidence="9">
    <location>
        <begin position="191"/>
        <end position="209"/>
    </location>
</feature>
<accession>A0A1B0ZGG2</accession>
<keyword evidence="4 9" id="KW-0812">Transmembrane</keyword>
<sequence>MCHSLILSVRGLPAVCHDGGVSTSLTRLHQVFELAMRIGEVMISNGAAAADVTATMLRVTASSGIRNVSVQTTLTEVSVSYYQDTQSAPFTRIRTAGGYTYDFTKLDRVDQITSKYVKGEMGLHEALLAVDRVRSMKRFYGPIVTTLAWILMGGACAMFFGAGILVTVFAALAAGVLWQVYILFDKMRFPVFYAQIAGGFIVVLISLIVNRLDPTANSSLVVVACLVMVLAGSTSVGAMQDAITGWYVTAAGRLLETFMLTVGAVIGIRGGMLVADWVGADISITSTVPATLISTLLVAIAGAFIGLGYAVGFQVPPRLLHWVTLLPGFTATSAFVIEVAGLERAWATGITAFFVGVFAVAISQHAKAYVNILIAPAIITMVPGSVIYRGLLGFSDGSNTGASYLLLACEIAIAISAGVILGELVASHVVTLLASGRVRVPTISQPFGTNRHRRMVTFRRRRKPGALTTAIPVVHLDPDELDPTIDIEAGPDWREDLENLQPDTRESGFEIVEMAPEDIEMPAIRADESADKDTQSSEPL</sequence>
<evidence type="ECO:0000256" key="9">
    <source>
        <dbReference type="SAM" id="Phobius"/>
    </source>
</evidence>
<feature type="transmembrane region" description="Helical" evidence="9">
    <location>
        <begin position="166"/>
        <end position="184"/>
    </location>
</feature>
<feature type="transmembrane region" description="Helical" evidence="9">
    <location>
        <begin position="139"/>
        <end position="160"/>
    </location>
</feature>
<protein>
    <recommendedName>
        <fullName evidence="14">Threonine/serine exporter family protein</fullName>
    </recommendedName>
</protein>
<comment type="similarity">
    <text evidence="7">Belongs to the ThrE exporter (TC 2.A.79) family.</text>
</comment>
<dbReference type="InterPro" id="IPR050539">
    <property type="entry name" value="ThrE_Dicarb/AminoAcid_Exp"/>
</dbReference>
<reference evidence="12 13" key="1">
    <citation type="submission" date="2015-06" db="EMBL/GenBank/DDBJ databases">
        <title>Investigation of pathophysiology for high-risk pregnancy and development of treatment modality based on it.</title>
        <authorList>
            <person name="Kim B.-C."/>
            <person name="Lim S."/>
        </authorList>
    </citation>
    <scope>NUCLEOTIDE SEQUENCE [LARGE SCALE GENOMIC DNA]</scope>
    <source>
        <strain evidence="12 13">AD1-86</strain>
    </source>
</reference>
<feature type="transmembrane region" description="Helical" evidence="9">
    <location>
        <begin position="288"/>
        <end position="312"/>
    </location>
</feature>
<proteinExistence type="inferred from homology"/>
<evidence type="ECO:0000256" key="3">
    <source>
        <dbReference type="ARBA" id="ARBA00022519"/>
    </source>
</evidence>
<dbReference type="AlphaFoldDB" id="A0A1B0ZGG2"/>
<evidence type="ECO:0000256" key="7">
    <source>
        <dbReference type="ARBA" id="ARBA00034125"/>
    </source>
</evidence>
<organism evidence="12 13">
    <name type="scientific">Dermabacter vaginalis</name>
    <dbReference type="NCBI Taxonomy" id="1630135"/>
    <lineage>
        <taxon>Bacteria</taxon>
        <taxon>Bacillati</taxon>
        <taxon>Actinomycetota</taxon>
        <taxon>Actinomycetes</taxon>
        <taxon>Micrococcales</taxon>
        <taxon>Dermabacteraceae</taxon>
        <taxon>Dermabacter</taxon>
    </lineage>
</organism>
<evidence type="ECO:0000259" key="10">
    <source>
        <dbReference type="Pfam" id="PF06738"/>
    </source>
</evidence>
<evidence type="ECO:0000259" key="11">
    <source>
        <dbReference type="Pfam" id="PF12821"/>
    </source>
</evidence>
<dbReference type="PANTHER" id="PTHR34390">
    <property type="entry name" value="UPF0442 PROTEIN YJJB-RELATED"/>
    <property type="match status" value="1"/>
</dbReference>
<dbReference type="PANTHER" id="PTHR34390:SF1">
    <property type="entry name" value="SUCCINATE TRANSPORTER SUBUNIT YJJB-RELATED"/>
    <property type="match status" value="1"/>
</dbReference>
<dbReference type="GO" id="GO:0005886">
    <property type="term" value="C:plasma membrane"/>
    <property type="evidence" value="ECO:0007669"/>
    <property type="project" value="UniProtKB-SubCell"/>
</dbReference>
<dbReference type="Pfam" id="PF06738">
    <property type="entry name" value="ThrE"/>
    <property type="match status" value="1"/>
</dbReference>
<comment type="subcellular location">
    <subcellularLocation>
        <location evidence="1">Cell membrane</location>
        <topology evidence="1">Multi-pass membrane protein</topology>
    </subcellularLocation>
</comment>
<dbReference type="Proteomes" id="UP000092596">
    <property type="component" value="Chromosome"/>
</dbReference>
<feature type="transmembrane region" description="Helical" evidence="9">
    <location>
        <begin position="345"/>
        <end position="362"/>
    </location>
</feature>
<evidence type="ECO:0008006" key="14">
    <source>
        <dbReference type="Google" id="ProtNLM"/>
    </source>
</evidence>
<evidence type="ECO:0000256" key="8">
    <source>
        <dbReference type="SAM" id="MobiDB-lite"/>
    </source>
</evidence>
<evidence type="ECO:0000256" key="5">
    <source>
        <dbReference type="ARBA" id="ARBA00022989"/>
    </source>
</evidence>
<dbReference type="Pfam" id="PF12821">
    <property type="entry name" value="ThrE_2"/>
    <property type="match status" value="1"/>
</dbReference>
<feature type="transmembrane region" description="Helical" evidence="9">
    <location>
        <begin position="221"/>
        <end position="239"/>
    </location>
</feature>
<keyword evidence="6 9" id="KW-0472">Membrane</keyword>
<dbReference type="GO" id="GO:0022857">
    <property type="term" value="F:transmembrane transporter activity"/>
    <property type="evidence" value="ECO:0007669"/>
    <property type="project" value="InterPro"/>
</dbReference>
<dbReference type="KEGG" id="dva:DAD186_04930"/>
<name>A0A1B0ZGG2_9MICO</name>
<keyword evidence="3" id="KW-0997">Cell inner membrane</keyword>
<evidence type="ECO:0000256" key="4">
    <source>
        <dbReference type="ARBA" id="ARBA00022692"/>
    </source>
</evidence>
<evidence type="ECO:0000256" key="2">
    <source>
        <dbReference type="ARBA" id="ARBA00022475"/>
    </source>
</evidence>
<evidence type="ECO:0000256" key="1">
    <source>
        <dbReference type="ARBA" id="ARBA00004651"/>
    </source>
</evidence>
<feature type="domain" description="Threonine/Serine exporter ThrE" evidence="11">
    <location>
        <begin position="303"/>
        <end position="424"/>
    </location>
</feature>
<keyword evidence="5 9" id="KW-1133">Transmembrane helix</keyword>
<dbReference type="GO" id="GO:0015744">
    <property type="term" value="P:succinate transport"/>
    <property type="evidence" value="ECO:0007669"/>
    <property type="project" value="TreeGrafter"/>
</dbReference>